<protein>
    <submittedName>
        <fullName evidence="1">Transcription and mRNA export factor SUS1-like</fullName>
    </submittedName>
</protein>
<keyword evidence="2" id="KW-1185">Reference proteome</keyword>
<dbReference type="EMBL" id="SMMG02000008">
    <property type="protein sequence ID" value="KAA3464166.1"/>
    <property type="molecule type" value="Genomic_DNA"/>
</dbReference>
<gene>
    <name evidence="1" type="primary">eny2</name>
    <name evidence="1" type="ORF">EPI10_008454</name>
</gene>
<evidence type="ECO:0000313" key="2">
    <source>
        <dbReference type="Proteomes" id="UP000325315"/>
    </source>
</evidence>
<name>A0A5B6V544_9ROSI</name>
<sequence length="96" mass="11322">MHLLAKRGESYRAVSCRYMDFNEASIGFVFSILLNDYTNGMNRVCSREDVISFIHSCCDRISKLQMVSVVYKRDWNERLKKPYLEFAYLHALRTSL</sequence>
<comment type="caution">
    <text evidence="1">The sequence shown here is derived from an EMBL/GenBank/DDBJ whole genome shotgun (WGS) entry which is preliminary data.</text>
</comment>
<evidence type="ECO:0000313" key="1">
    <source>
        <dbReference type="EMBL" id="KAA3464166.1"/>
    </source>
</evidence>
<dbReference type="AlphaFoldDB" id="A0A5B6V544"/>
<accession>A0A5B6V544</accession>
<proteinExistence type="predicted"/>
<reference evidence="2" key="1">
    <citation type="journal article" date="2019" name="Plant Biotechnol. J.">
        <title>Genome sequencing of the Australian wild diploid species Gossypium australe highlights disease resistance and delayed gland morphogenesis.</title>
        <authorList>
            <person name="Cai Y."/>
            <person name="Cai X."/>
            <person name="Wang Q."/>
            <person name="Wang P."/>
            <person name="Zhang Y."/>
            <person name="Cai C."/>
            <person name="Xu Y."/>
            <person name="Wang K."/>
            <person name="Zhou Z."/>
            <person name="Wang C."/>
            <person name="Geng S."/>
            <person name="Li B."/>
            <person name="Dong Q."/>
            <person name="Hou Y."/>
            <person name="Wang H."/>
            <person name="Ai P."/>
            <person name="Liu Z."/>
            <person name="Yi F."/>
            <person name="Sun M."/>
            <person name="An G."/>
            <person name="Cheng J."/>
            <person name="Zhang Y."/>
            <person name="Shi Q."/>
            <person name="Xie Y."/>
            <person name="Shi X."/>
            <person name="Chang Y."/>
            <person name="Huang F."/>
            <person name="Chen Y."/>
            <person name="Hong S."/>
            <person name="Mi L."/>
            <person name="Sun Q."/>
            <person name="Zhang L."/>
            <person name="Zhou B."/>
            <person name="Peng R."/>
            <person name="Zhang X."/>
            <person name="Liu F."/>
        </authorList>
    </citation>
    <scope>NUCLEOTIDE SEQUENCE [LARGE SCALE GENOMIC DNA]</scope>
    <source>
        <strain evidence="2">cv. PA1801</strain>
    </source>
</reference>
<organism evidence="1 2">
    <name type="scientific">Gossypium australe</name>
    <dbReference type="NCBI Taxonomy" id="47621"/>
    <lineage>
        <taxon>Eukaryota</taxon>
        <taxon>Viridiplantae</taxon>
        <taxon>Streptophyta</taxon>
        <taxon>Embryophyta</taxon>
        <taxon>Tracheophyta</taxon>
        <taxon>Spermatophyta</taxon>
        <taxon>Magnoliopsida</taxon>
        <taxon>eudicotyledons</taxon>
        <taxon>Gunneridae</taxon>
        <taxon>Pentapetalae</taxon>
        <taxon>rosids</taxon>
        <taxon>malvids</taxon>
        <taxon>Malvales</taxon>
        <taxon>Malvaceae</taxon>
        <taxon>Malvoideae</taxon>
        <taxon>Gossypium</taxon>
    </lineage>
</organism>
<dbReference type="Proteomes" id="UP000325315">
    <property type="component" value="Unassembled WGS sequence"/>
</dbReference>